<evidence type="ECO:0000256" key="2">
    <source>
        <dbReference type="ARBA" id="ARBA00022917"/>
    </source>
</evidence>
<dbReference type="GO" id="GO:0043023">
    <property type="term" value="F:ribosomal large subunit binding"/>
    <property type="evidence" value="ECO:0007669"/>
    <property type="project" value="TreeGrafter"/>
</dbReference>
<feature type="domain" description="Ribosome recycling factor" evidence="4">
    <location>
        <begin position="20"/>
        <end position="179"/>
    </location>
</feature>
<dbReference type="Proteomes" id="UP000229112">
    <property type="component" value="Unassembled WGS sequence"/>
</dbReference>
<protein>
    <submittedName>
        <fullName evidence="5">Ribosome recycling factor</fullName>
    </submittedName>
</protein>
<dbReference type="InterPro" id="IPR002661">
    <property type="entry name" value="Ribosome_recyc_fac"/>
</dbReference>
<evidence type="ECO:0000313" key="6">
    <source>
        <dbReference type="Proteomes" id="UP000229112"/>
    </source>
</evidence>
<gene>
    <name evidence="5" type="ORF">COU06_01470</name>
</gene>
<evidence type="ECO:0000259" key="4">
    <source>
        <dbReference type="Pfam" id="PF01765"/>
    </source>
</evidence>
<dbReference type="InterPro" id="IPR023584">
    <property type="entry name" value="Ribosome_recyc_fac_dom"/>
</dbReference>
<dbReference type="AlphaFoldDB" id="A0A2M6WK27"/>
<dbReference type="GO" id="GO:0006412">
    <property type="term" value="P:translation"/>
    <property type="evidence" value="ECO:0007669"/>
    <property type="project" value="UniProtKB-KW"/>
</dbReference>
<feature type="coiled-coil region" evidence="3">
    <location>
        <begin position="128"/>
        <end position="162"/>
    </location>
</feature>
<dbReference type="SUPFAM" id="SSF55194">
    <property type="entry name" value="Ribosome recycling factor, RRF"/>
    <property type="match status" value="1"/>
</dbReference>
<evidence type="ECO:0000256" key="3">
    <source>
        <dbReference type="SAM" id="Coils"/>
    </source>
</evidence>
<dbReference type="EMBL" id="PFAY01000011">
    <property type="protein sequence ID" value="PIT93137.1"/>
    <property type="molecule type" value="Genomic_DNA"/>
</dbReference>
<evidence type="ECO:0000256" key="1">
    <source>
        <dbReference type="ARBA" id="ARBA00005912"/>
    </source>
</evidence>
<dbReference type="PANTHER" id="PTHR20982:SF3">
    <property type="entry name" value="MITOCHONDRIAL RIBOSOME RECYCLING FACTOR PSEUDO 1"/>
    <property type="match status" value="1"/>
</dbReference>
<dbReference type="Gene3D" id="3.30.1360.40">
    <property type="match status" value="1"/>
</dbReference>
<dbReference type="InterPro" id="IPR036191">
    <property type="entry name" value="RRF_sf"/>
</dbReference>
<organism evidence="5 6">
    <name type="scientific">Candidatus Harrisonbacteria bacterium CG10_big_fil_rev_8_21_14_0_10_38_8</name>
    <dbReference type="NCBI Taxonomy" id="1974582"/>
    <lineage>
        <taxon>Bacteria</taxon>
        <taxon>Candidatus Harrisoniibacteriota</taxon>
    </lineage>
</organism>
<evidence type="ECO:0000313" key="5">
    <source>
        <dbReference type="EMBL" id="PIT93137.1"/>
    </source>
</evidence>
<sequence>MEEVIKNLGERVNSGLEFLASELSGIRTSRPASALVEDIKVSVYDQELPIKQLGSISIVPPNQIVISFWDKEAVAPTSKALEASGRGFNVSSKEDGSIYISLPPLSMERREELSKLAKSTGEKFRIQLRNLRDEANKKMNVLELSEDQARTAKKKVQELIDKGNEKIESSLKQKLNELLA</sequence>
<reference evidence="6" key="1">
    <citation type="submission" date="2017-09" db="EMBL/GenBank/DDBJ databases">
        <title>Depth-based differentiation of microbial function through sediment-hosted aquifers and enrichment of novel symbionts in the deep terrestrial subsurface.</title>
        <authorList>
            <person name="Probst A.J."/>
            <person name="Ladd B."/>
            <person name="Jarett J.K."/>
            <person name="Geller-Mcgrath D.E."/>
            <person name="Sieber C.M.K."/>
            <person name="Emerson J.B."/>
            <person name="Anantharaman K."/>
            <person name="Thomas B.C."/>
            <person name="Malmstrom R."/>
            <person name="Stieglmeier M."/>
            <person name="Klingl A."/>
            <person name="Woyke T."/>
            <person name="Ryan C.M."/>
            <person name="Banfield J.F."/>
        </authorList>
    </citation>
    <scope>NUCLEOTIDE SEQUENCE [LARGE SCALE GENOMIC DNA]</scope>
</reference>
<proteinExistence type="inferred from homology"/>
<dbReference type="Pfam" id="PF01765">
    <property type="entry name" value="RRF"/>
    <property type="match status" value="1"/>
</dbReference>
<dbReference type="Gene3D" id="1.10.132.20">
    <property type="entry name" value="Ribosome-recycling factor"/>
    <property type="match status" value="1"/>
</dbReference>
<comment type="similarity">
    <text evidence="1">Belongs to the RRF family.</text>
</comment>
<comment type="caution">
    <text evidence="5">The sequence shown here is derived from an EMBL/GenBank/DDBJ whole genome shotgun (WGS) entry which is preliminary data.</text>
</comment>
<accession>A0A2M6WK27</accession>
<keyword evidence="3" id="KW-0175">Coiled coil</keyword>
<dbReference type="PANTHER" id="PTHR20982">
    <property type="entry name" value="RIBOSOME RECYCLING FACTOR"/>
    <property type="match status" value="1"/>
</dbReference>
<keyword evidence="2" id="KW-0648">Protein biosynthesis</keyword>
<name>A0A2M6WK27_9BACT</name>